<protein>
    <submittedName>
        <fullName evidence="2">Uncharacterized protein</fullName>
    </submittedName>
</protein>
<evidence type="ECO:0000313" key="2">
    <source>
        <dbReference type="EMBL" id="KAA1108781.1"/>
    </source>
</evidence>
<sequence>MLFNSEGLESMETVGGGTHGGYHPTNLVPLTQAPRLEVCQRSEPPKEGLGT</sequence>
<keyword evidence="3" id="KW-1185">Reference proteome</keyword>
<feature type="region of interest" description="Disordered" evidence="1">
    <location>
        <begin position="1"/>
        <end position="51"/>
    </location>
</feature>
<reference evidence="2 3" key="1">
    <citation type="submission" date="2019-05" db="EMBL/GenBank/DDBJ databases">
        <title>Emergence of the Ug99 lineage of the wheat stem rust pathogen through somatic hybridization.</title>
        <authorList>
            <person name="Li F."/>
            <person name="Upadhyaya N.M."/>
            <person name="Sperschneider J."/>
            <person name="Matny O."/>
            <person name="Nguyen-Phuc H."/>
            <person name="Mago R."/>
            <person name="Raley C."/>
            <person name="Miller M.E."/>
            <person name="Silverstein K.A.T."/>
            <person name="Henningsen E."/>
            <person name="Hirsch C.D."/>
            <person name="Visser B."/>
            <person name="Pretorius Z.A."/>
            <person name="Steffenson B.J."/>
            <person name="Schwessinger B."/>
            <person name="Dodds P.N."/>
            <person name="Figueroa M."/>
        </authorList>
    </citation>
    <scope>NUCLEOTIDE SEQUENCE [LARGE SCALE GENOMIC DNA]</scope>
    <source>
        <strain evidence="2">21-0</strain>
    </source>
</reference>
<accession>A0A5B0Q6H5</accession>
<gene>
    <name evidence="2" type="ORF">PGT21_025572</name>
</gene>
<dbReference type="Proteomes" id="UP000324748">
    <property type="component" value="Unassembled WGS sequence"/>
</dbReference>
<name>A0A5B0Q6H5_PUCGR</name>
<dbReference type="AlphaFoldDB" id="A0A5B0Q6H5"/>
<evidence type="ECO:0000256" key="1">
    <source>
        <dbReference type="SAM" id="MobiDB-lite"/>
    </source>
</evidence>
<proteinExistence type="predicted"/>
<evidence type="ECO:0000313" key="3">
    <source>
        <dbReference type="Proteomes" id="UP000324748"/>
    </source>
</evidence>
<comment type="caution">
    <text evidence="2">The sequence shown here is derived from an EMBL/GenBank/DDBJ whole genome shotgun (WGS) entry which is preliminary data.</text>
</comment>
<feature type="compositionally biased region" description="Basic and acidic residues" evidence="1">
    <location>
        <begin position="38"/>
        <end position="51"/>
    </location>
</feature>
<organism evidence="2 3">
    <name type="scientific">Puccinia graminis f. sp. tritici</name>
    <dbReference type="NCBI Taxonomy" id="56615"/>
    <lineage>
        <taxon>Eukaryota</taxon>
        <taxon>Fungi</taxon>
        <taxon>Dikarya</taxon>
        <taxon>Basidiomycota</taxon>
        <taxon>Pucciniomycotina</taxon>
        <taxon>Pucciniomycetes</taxon>
        <taxon>Pucciniales</taxon>
        <taxon>Pucciniaceae</taxon>
        <taxon>Puccinia</taxon>
    </lineage>
</organism>
<dbReference type="EMBL" id="VSWC01000028">
    <property type="protein sequence ID" value="KAA1108781.1"/>
    <property type="molecule type" value="Genomic_DNA"/>
</dbReference>